<dbReference type="AlphaFoldDB" id="A0A8X8CQ47"/>
<sequence length="83" mass="9425">MTRNFYRHNSDFGLPGPPGIEIYKGTFLMLNRVMSLTGKLYCKPPIKLQWRGCHAEKMAIFIIFLASGELLEPVSYFQGAISI</sequence>
<proteinExistence type="predicted"/>
<dbReference type="EMBL" id="JAAWWB010000017">
    <property type="protein sequence ID" value="KAG6762324.1"/>
    <property type="molecule type" value="Genomic_DNA"/>
</dbReference>
<evidence type="ECO:0000313" key="2">
    <source>
        <dbReference type="Proteomes" id="UP000886885"/>
    </source>
</evidence>
<accession>A0A8X8CQ47</accession>
<organism evidence="1 2">
    <name type="scientific">Populus tomentosa</name>
    <name type="common">Chinese white poplar</name>
    <dbReference type="NCBI Taxonomy" id="118781"/>
    <lineage>
        <taxon>Eukaryota</taxon>
        <taxon>Viridiplantae</taxon>
        <taxon>Streptophyta</taxon>
        <taxon>Embryophyta</taxon>
        <taxon>Tracheophyta</taxon>
        <taxon>Spermatophyta</taxon>
        <taxon>Magnoliopsida</taxon>
        <taxon>eudicotyledons</taxon>
        <taxon>Gunneridae</taxon>
        <taxon>Pentapetalae</taxon>
        <taxon>rosids</taxon>
        <taxon>fabids</taxon>
        <taxon>Malpighiales</taxon>
        <taxon>Salicaceae</taxon>
        <taxon>Saliceae</taxon>
        <taxon>Populus</taxon>
    </lineage>
</organism>
<dbReference type="Proteomes" id="UP000886885">
    <property type="component" value="Chromosome 9A"/>
</dbReference>
<name>A0A8X8CQ47_POPTO</name>
<protein>
    <submittedName>
        <fullName evidence="1">Uncharacterized protein</fullName>
    </submittedName>
</protein>
<gene>
    <name evidence="1" type="ORF">POTOM_032817</name>
</gene>
<evidence type="ECO:0000313" key="1">
    <source>
        <dbReference type="EMBL" id="KAG6762324.1"/>
    </source>
</evidence>
<reference evidence="1" key="1">
    <citation type="journal article" date="2020" name="bioRxiv">
        <title>Hybrid origin of Populus tomentosa Carr. identified through genome sequencing and phylogenomic analysis.</title>
        <authorList>
            <person name="An X."/>
            <person name="Gao K."/>
            <person name="Chen Z."/>
            <person name="Li J."/>
            <person name="Yang X."/>
            <person name="Yang X."/>
            <person name="Zhou J."/>
            <person name="Guo T."/>
            <person name="Zhao T."/>
            <person name="Huang S."/>
            <person name="Miao D."/>
            <person name="Khan W.U."/>
            <person name="Rao P."/>
            <person name="Ye M."/>
            <person name="Lei B."/>
            <person name="Liao W."/>
            <person name="Wang J."/>
            <person name="Ji L."/>
            <person name="Li Y."/>
            <person name="Guo B."/>
            <person name="Mustafa N.S."/>
            <person name="Li S."/>
            <person name="Yun Q."/>
            <person name="Keller S.R."/>
            <person name="Mao J."/>
            <person name="Zhang R."/>
            <person name="Strauss S.H."/>
        </authorList>
    </citation>
    <scope>NUCLEOTIDE SEQUENCE</scope>
    <source>
        <strain evidence="1">GM15</strain>
        <tissue evidence="1">Leaf</tissue>
    </source>
</reference>
<keyword evidence="2" id="KW-1185">Reference proteome</keyword>
<comment type="caution">
    <text evidence="1">The sequence shown here is derived from an EMBL/GenBank/DDBJ whole genome shotgun (WGS) entry which is preliminary data.</text>
</comment>